<organism evidence="2 3">
    <name type="scientific">Romanomermis culicivorax</name>
    <name type="common">Nematode worm</name>
    <dbReference type="NCBI Taxonomy" id="13658"/>
    <lineage>
        <taxon>Eukaryota</taxon>
        <taxon>Metazoa</taxon>
        <taxon>Ecdysozoa</taxon>
        <taxon>Nematoda</taxon>
        <taxon>Enoplea</taxon>
        <taxon>Dorylaimia</taxon>
        <taxon>Mermithida</taxon>
        <taxon>Mermithoidea</taxon>
        <taxon>Mermithidae</taxon>
        <taxon>Romanomermis</taxon>
    </lineage>
</organism>
<reference evidence="3" key="1">
    <citation type="submission" date="2022-11" db="UniProtKB">
        <authorList>
            <consortium name="WormBaseParasite"/>
        </authorList>
    </citation>
    <scope>IDENTIFICATION</scope>
</reference>
<evidence type="ECO:0000313" key="2">
    <source>
        <dbReference type="Proteomes" id="UP000887565"/>
    </source>
</evidence>
<feature type="region of interest" description="Disordered" evidence="1">
    <location>
        <begin position="55"/>
        <end position="86"/>
    </location>
</feature>
<protein>
    <submittedName>
        <fullName evidence="3">Uncharacterized protein</fullName>
    </submittedName>
</protein>
<dbReference type="Proteomes" id="UP000887565">
    <property type="component" value="Unplaced"/>
</dbReference>
<keyword evidence="2" id="KW-1185">Reference proteome</keyword>
<dbReference type="AlphaFoldDB" id="A0A915KGD2"/>
<feature type="compositionally biased region" description="Polar residues" evidence="1">
    <location>
        <begin position="66"/>
        <end position="78"/>
    </location>
</feature>
<evidence type="ECO:0000313" key="3">
    <source>
        <dbReference type="WBParaSite" id="nRc.2.0.1.t37019-RA"/>
    </source>
</evidence>
<evidence type="ECO:0000256" key="1">
    <source>
        <dbReference type="SAM" id="MobiDB-lite"/>
    </source>
</evidence>
<accession>A0A915KGD2</accession>
<name>A0A915KGD2_ROMCU</name>
<sequence>MDVQHQEEIHLLELVRVNLSVMLANPSLLQGQPIVQTPSSQSLPTSQATVIPAATEPTLLPPPPAQFQTSAGTQMNTERMQKRCEQKYEQAAAQKAQIDQQLLLIQRPMTSAQAQKDGEDERCGSLCKFGKTCKNRSYGKHIRSTFGRFIGRT</sequence>
<dbReference type="WBParaSite" id="nRc.2.0.1.t37019-RA">
    <property type="protein sequence ID" value="nRc.2.0.1.t37019-RA"/>
    <property type="gene ID" value="nRc.2.0.1.g37019"/>
</dbReference>
<proteinExistence type="predicted"/>